<gene>
    <name evidence="1" type="ORF">TEA_002128</name>
</gene>
<protein>
    <submittedName>
        <fullName evidence="1">Uncharacterized protein</fullName>
    </submittedName>
</protein>
<name>A0A4S4DQP1_CAMSN</name>
<accession>A0A4S4DQP1</accession>
<reference evidence="1 2" key="1">
    <citation type="journal article" date="2018" name="Proc. Natl. Acad. Sci. U.S.A.">
        <title>Draft genome sequence of Camellia sinensis var. sinensis provides insights into the evolution of the tea genome and tea quality.</title>
        <authorList>
            <person name="Wei C."/>
            <person name="Yang H."/>
            <person name="Wang S."/>
            <person name="Zhao J."/>
            <person name="Liu C."/>
            <person name="Gao L."/>
            <person name="Xia E."/>
            <person name="Lu Y."/>
            <person name="Tai Y."/>
            <person name="She G."/>
            <person name="Sun J."/>
            <person name="Cao H."/>
            <person name="Tong W."/>
            <person name="Gao Q."/>
            <person name="Li Y."/>
            <person name="Deng W."/>
            <person name="Jiang X."/>
            <person name="Wang W."/>
            <person name="Chen Q."/>
            <person name="Zhang S."/>
            <person name="Li H."/>
            <person name="Wu J."/>
            <person name="Wang P."/>
            <person name="Li P."/>
            <person name="Shi C."/>
            <person name="Zheng F."/>
            <person name="Jian J."/>
            <person name="Huang B."/>
            <person name="Shan D."/>
            <person name="Shi M."/>
            <person name="Fang C."/>
            <person name="Yue Y."/>
            <person name="Li F."/>
            <person name="Li D."/>
            <person name="Wei S."/>
            <person name="Han B."/>
            <person name="Jiang C."/>
            <person name="Yin Y."/>
            <person name="Xia T."/>
            <person name="Zhang Z."/>
            <person name="Bennetzen J.L."/>
            <person name="Zhao S."/>
            <person name="Wan X."/>
        </authorList>
    </citation>
    <scope>NUCLEOTIDE SEQUENCE [LARGE SCALE GENOMIC DNA]</scope>
    <source>
        <strain evidence="2">cv. Shuchazao</strain>
        <tissue evidence="1">Leaf</tissue>
    </source>
</reference>
<evidence type="ECO:0000313" key="1">
    <source>
        <dbReference type="EMBL" id="THG05409.1"/>
    </source>
</evidence>
<keyword evidence="2" id="KW-1185">Reference proteome</keyword>
<dbReference type="AlphaFoldDB" id="A0A4S4DQP1"/>
<sequence>MDGGRTFSPSGELRGGSVYRRQWKLIVVRHGRRSDEPRRQGFVCQTSHRRRQLYGEQIFRQARTPFFRAPFMSDHLRANDAGARQPSFSIHGRAVLHTQALYWLSPRRTGLGGISAKPSPGHLLWSAFLPIKRLPRLTTPFRAPVTQLDWLRHCLIKQLGPTEHCLAEQLLYGLVGTCLAQLLPGPSPGSPSTGGSPVISAPCTIRLSTSSAVTSAQFQIINLPLNYVSRKRSKTNNLASNLPPGPRKLPIVGNLHQLAGSLPHHAL</sequence>
<dbReference type="Proteomes" id="UP000306102">
    <property type="component" value="Unassembled WGS sequence"/>
</dbReference>
<dbReference type="EMBL" id="SDRB02010616">
    <property type="protein sequence ID" value="THG05409.1"/>
    <property type="molecule type" value="Genomic_DNA"/>
</dbReference>
<comment type="caution">
    <text evidence="1">The sequence shown here is derived from an EMBL/GenBank/DDBJ whole genome shotgun (WGS) entry which is preliminary data.</text>
</comment>
<evidence type="ECO:0000313" key="2">
    <source>
        <dbReference type="Proteomes" id="UP000306102"/>
    </source>
</evidence>
<organism evidence="1 2">
    <name type="scientific">Camellia sinensis var. sinensis</name>
    <name type="common">China tea</name>
    <dbReference type="NCBI Taxonomy" id="542762"/>
    <lineage>
        <taxon>Eukaryota</taxon>
        <taxon>Viridiplantae</taxon>
        <taxon>Streptophyta</taxon>
        <taxon>Embryophyta</taxon>
        <taxon>Tracheophyta</taxon>
        <taxon>Spermatophyta</taxon>
        <taxon>Magnoliopsida</taxon>
        <taxon>eudicotyledons</taxon>
        <taxon>Gunneridae</taxon>
        <taxon>Pentapetalae</taxon>
        <taxon>asterids</taxon>
        <taxon>Ericales</taxon>
        <taxon>Theaceae</taxon>
        <taxon>Camellia</taxon>
    </lineage>
</organism>
<dbReference type="STRING" id="542762.A0A4S4DQP1"/>
<proteinExistence type="predicted"/>